<evidence type="ECO:0000313" key="1">
    <source>
        <dbReference type="EMBL" id="KDR71315.1"/>
    </source>
</evidence>
<dbReference type="HOGENOM" id="CLU_1981749_0_0_1"/>
<dbReference type="Proteomes" id="UP000027222">
    <property type="component" value="Unassembled WGS sequence"/>
</dbReference>
<dbReference type="EMBL" id="KL142393">
    <property type="protein sequence ID" value="KDR71315.1"/>
    <property type="molecule type" value="Genomic_DNA"/>
</dbReference>
<evidence type="ECO:0000313" key="2">
    <source>
        <dbReference type="Proteomes" id="UP000027222"/>
    </source>
</evidence>
<reference evidence="2" key="1">
    <citation type="journal article" date="2014" name="Proc. Natl. Acad. Sci. U.S.A.">
        <title>Extensive sampling of basidiomycete genomes demonstrates inadequacy of the white-rot/brown-rot paradigm for wood decay fungi.</title>
        <authorList>
            <person name="Riley R."/>
            <person name="Salamov A.A."/>
            <person name="Brown D.W."/>
            <person name="Nagy L.G."/>
            <person name="Floudas D."/>
            <person name="Held B.W."/>
            <person name="Levasseur A."/>
            <person name="Lombard V."/>
            <person name="Morin E."/>
            <person name="Otillar R."/>
            <person name="Lindquist E.A."/>
            <person name="Sun H."/>
            <person name="LaButti K.M."/>
            <person name="Schmutz J."/>
            <person name="Jabbour D."/>
            <person name="Luo H."/>
            <person name="Baker S.E."/>
            <person name="Pisabarro A.G."/>
            <person name="Walton J.D."/>
            <person name="Blanchette R.A."/>
            <person name="Henrissat B."/>
            <person name="Martin F."/>
            <person name="Cullen D."/>
            <person name="Hibbett D.S."/>
            <person name="Grigoriev I.V."/>
        </authorList>
    </citation>
    <scope>NUCLEOTIDE SEQUENCE [LARGE SCALE GENOMIC DNA]</scope>
    <source>
        <strain evidence="2">CBS 339.88</strain>
    </source>
</reference>
<dbReference type="AlphaFoldDB" id="A0A067SK39"/>
<organism evidence="1 2">
    <name type="scientific">Galerina marginata (strain CBS 339.88)</name>
    <dbReference type="NCBI Taxonomy" id="685588"/>
    <lineage>
        <taxon>Eukaryota</taxon>
        <taxon>Fungi</taxon>
        <taxon>Dikarya</taxon>
        <taxon>Basidiomycota</taxon>
        <taxon>Agaricomycotina</taxon>
        <taxon>Agaricomycetes</taxon>
        <taxon>Agaricomycetidae</taxon>
        <taxon>Agaricales</taxon>
        <taxon>Agaricineae</taxon>
        <taxon>Strophariaceae</taxon>
        <taxon>Galerina</taxon>
    </lineage>
</organism>
<sequence>MATVAAHYIDDHDPIINYTPAGSWTRGGNVSDYQGTSTFSSTPGATASITFSGRLLFSSFQGLCSDIMVYPKAQALAYGERLHTSTLVSRHSFSHPIALMVDPQRLITLQNNHNSNSNKTSSNLDP</sequence>
<name>A0A067SK39_GALM3</name>
<protein>
    <submittedName>
        <fullName evidence="1">Uncharacterized protein</fullName>
    </submittedName>
</protein>
<dbReference type="OrthoDB" id="3265734at2759"/>
<proteinExistence type="predicted"/>
<accession>A0A067SK39</accession>
<keyword evidence="2" id="KW-1185">Reference proteome</keyword>
<gene>
    <name evidence="1" type="ORF">GALMADRAFT_798553</name>
</gene>